<dbReference type="PROSITE" id="PS51257">
    <property type="entry name" value="PROKAR_LIPOPROTEIN"/>
    <property type="match status" value="1"/>
</dbReference>
<name>A0A450SMM0_9GAMM</name>
<sequence>MTYKVMLVVLGAALIGGCSWIADKYQADPIMAVQTDLLKPNEEAVDGKKLEKRIAAIGQDKGKRDELVNELLMLSDRVCSNHQAEIIANANDFNIVTGSITNLLSAAGTVVGGAATKAALAAGASVSGSTKTLVDNELYLESVGTTIVRAISVAREKYLAKIENGMQEEVKEYPVTEALRDVQEYHRRCAFYYGLIEISKALEQRKKTKAEIAGDIRALEDRKAKLTQGAALRATPADVRGLEERIDALLLEQLAAPAY</sequence>
<dbReference type="AlphaFoldDB" id="A0A450SMM0"/>
<evidence type="ECO:0000313" key="1">
    <source>
        <dbReference type="EMBL" id="VFJ54910.1"/>
    </source>
</evidence>
<protein>
    <recommendedName>
        <fullName evidence="2">Lipoprotein</fullName>
    </recommendedName>
</protein>
<evidence type="ECO:0008006" key="2">
    <source>
        <dbReference type="Google" id="ProtNLM"/>
    </source>
</evidence>
<reference evidence="1" key="1">
    <citation type="submission" date="2019-02" db="EMBL/GenBank/DDBJ databases">
        <authorList>
            <person name="Gruber-Vodicka R. H."/>
            <person name="Seah K. B. B."/>
        </authorList>
    </citation>
    <scope>NUCLEOTIDE SEQUENCE</scope>
    <source>
        <strain evidence="1">BECK_DK47</strain>
    </source>
</reference>
<accession>A0A450SMM0</accession>
<dbReference type="EMBL" id="CAADEX010000049">
    <property type="protein sequence ID" value="VFJ54910.1"/>
    <property type="molecule type" value="Genomic_DNA"/>
</dbReference>
<gene>
    <name evidence="1" type="ORF">BECKDK2373B_GA0170837_104914</name>
</gene>
<proteinExistence type="predicted"/>
<organism evidence="1">
    <name type="scientific">Candidatus Kentrum sp. DK</name>
    <dbReference type="NCBI Taxonomy" id="2126562"/>
    <lineage>
        <taxon>Bacteria</taxon>
        <taxon>Pseudomonadati</taxon>
        <taxon>Pseudomonadota</taxon>
        <taxon>Gammaproteobacteria</taxon>
        <taxon>Candidatus Kentrum</taxon>
    </lineage>
</organism>